<dbReference type="EMBL" id="CP123872">
    <property type="protein sequence ID" value="WND02440.1"/>
    <property type="molecule type" value="Genomic_DNA"/>
</dbReference>
<feature type="domain" description="Cytochrome c oxidase subunit IV bacterial aa3 type" evidence="2">
    <location>
        <begin position="1"/>
        <end position="34"/>
    </location>
</feature>
<dbReference type="SUPFAM" id="SSF81469">
    <property type="entry name" value="Bacterial aa3 type cytochrome c oxidase subunit IV"/>
    <property type="match status" value="1"/>
</dbReference>
<proteinExistence type="predicted"/>
<name>A0AA52EGN2_9PROT</name>
<dbReference type="InterPro" id="IPR036596">
    <property type="entry name" value="Cyt-C_aa3_sf"/>
</dbReference>
<dbReference type="KEGG" id="tmk:QGN29_12880"/>
<dbReference type="AlphaFoldDB" id="A0AA52EGN2"/>
<evidence type="ECO:0000256" key="1">
    <source>
        <dbReference type="SAM" id="Phobius"/>
    </source>
</evidence>
<keyword evidence="1" id="KW-0812">Transmembrane</keyword>
<evidence type="ECO:0000313" key="3">
    <source>
        <dbReference type="EMBL" id="WND02440.1"/>
    </source>
</evidence>
<gene>
    <name evidence="3" type="ORF">QGN29_12880</name>
</gene>
<accession>A0AA52EGN2</accession>
<dbReference type="InterPro" id="IPR012422">
    <property type="entry name" value="Cyt_c_oxidase_su4_bac-aa3"/>
</dbReference>
<dbReference type="Proteomes" id="UP001268683">
    <property type="component" value="Chromosome"/>
</dbReference>
<dbReference type="Gene3D" id="1.20.5.160">
    <property type="entry name" value="Bacterial aa3 type cytochrome c oxidase subunit IV"/>
    <property type="match status" value="1"/>
</dbReference>
<organism evidence="3 4">
    <name type="scientific">Temperatibacter marinus</name>
    <dbReference type="NCBI Taxonomy" id="1456591"/>
    <lineage>
        <taxon>Bacteria</taxon>
        <taxon>Pseudomonadati</taxon>
        <taxon>Pseudomonadota</taxon>
        <taxon>Alphaproteobacteria</taxon>
        <taxon>Kordiimonadales</taxon>
        <taxon>Temperatibacteraceae</taxon>
        <taxon>Temperatibacter</taxon>
    </lineage>
</organism>
<reference evidence="3" key="1">
    <citation type="submission" date="2023-04" db="EMBL/GenBank/DDBJ databases">
        <title>Complete genome sequence of Temperatibacter marinus.</title>
        <authorList>
            <person name="Rong J.-C."/>
            <person name="Yi M.-L."/>
            <person name="Zhao Q."/>
        </authorList>
    </citation>
    <scope>NUCLEOTIDE SEQUENCE</scope>
    <source>
        <strain evidence="3">NBRC 110045</strain>
    </source>
</reference>
<keyword evidence="4" id="KW-1185">Reference proteome</keyword>
<keyword evidence="1" id="KW-1133">Transmembrane helix</keyword>
<keyword evidence="1" id="KW-0472">Membrane</keyword>
<dbReference type="Pfam" id="PF07835">
    <property type="entry name" value="COX4_pro_2"/>
    <property type="match status" value="1"/>
</dbReference>
<evidence type="ECO:0000313" key="4">
    <source>
        <dbReference type="Proteomes" id="UP001268683"/>
    </source>
</evidence>
<evidence type="ECO:0000259" key="2">
    <source>
        <dbReference type="Pfam" id="PF07835"/>
    </source>
</evidence>
<dbReference type="RefSeq" id="WP_310798275.1">
    <property type="nucleotide sequence ID" value="NZ_CP123872.1"/>
</dbReference>
<sequence length="35" mass="3972">MDIKEQQETYDGFMRWTKYGLIGVIAILLVLAAIA</sequence>
<protein>
    <submittedName>
        <fullName evidence="3">Aa3-type cytochrome c oxidase subunit IV</fullName>
    </submittedName>
</protein>
<feature type="transmembrane region" description="Helical" evidence="1">
    <location>
        <begin position="16"/>
        <end position="34"/>
    </location>
</feature>